<feature type="domain" description="Neurotransmitter-gated ion-channel transmembrane" evidence="3">
    <location>
        <begin position="127"/>
        <end position="222"/>
    </location>
</feature>
<dbReference type="SUPFAM" id="SSF90112">
    <property type="entry name" value="Neurotransmitter-gated ion-channel transmembrane pore"/>
    <property type="match status" value="1"/>
</dbReference>
<name>A0A914DAG8_9BILA</name>
<dbReference type="WBParaSite" id="ACRNAN_scaffold2223.g25543.t1">
    <property type="protein sequence ID" value="ACRNAN_scaffold2223.g25543.t1"/>
    <property type="gene ID" value="ACRNAN_scaffold2223.g25543"/>
</dbReference>
<reference evidence="5" key="1">
    <citation type="submission" date="2022-11" db="UniProtKB">
        <authorList>
            <consortium name="WormBaseParasite"/>
        </authorList>
    </citation>
    <scope>IDENTIFICATION</scope>
</reference>
<protein>
    <recommendedName>
        <fullName evidence="3">Neurotransmitter-gated ion-channel transmembrane domain-containing protein</fullName>
    </recommendedName>
</protein>
<keyword evidence="2" id="KW-1133">Transmembrane helix</keyword>
<proteinExistence type="predicted"/>
<feature type="compositionally biased region" description="Polar residues" evidence="1">
    <location>
        <begin position="154"/>
        <end position="169"/>
    </location>
</feature>
<evidence type="ECO:0000256" key="2">
    <source>
        <dbReference type="SAM" id="Phobius"/>
    </source>
</evidence>
<dbReference type="Gene3D" id="1.20.58.390">
    <property type="entry name" value="Neurotransmitter-gated ion-channel transmembrane domain"/>
    <property type="match status" value="1"/>
</dbReference>
<accession>A0A914DAG8</accession>
<sequence>MKSRRTSLKRARTWLGRRFRSGAESRKLIEQNAEECPITDATRIRSIAVASDETTHAYSNYDADSAMDANSLISCGSIKKLKRKLTMENGRQPPMLIMGGPIKTIVQDERWREREAERLANWAKVEIGCAPSENNTTSNIWSKVLSKTSVVSSDGNASSGPVRVNSTNSKDGKKPMVDRWSSILKQVQKNKKIAARHEAKKIDQRSRWAFPLSFLCFNVSYWAYYLYIA</sequence>
<keyword evidence="2" id="KW-0812">Transmembrane</keyword>
<dbReference type="InterPro" id="IPR036719">
    <property type="entry name" value="Neuro-gated_channel_TM_sf"/>
</dbReference>
<organism evidence="4 5">
    <name type="scientific">Acrobeloides nanus</name>
    <dbReference type="NCBI Taxonomy" id="290746"/>
    <lineage>
        <taxon>Eukaryota</taxon>
        <taxon>Metazoa</taxon>
        <taxon>Ecdysozoa</taxon>
        <taxon>Nematoda</taxon>
        <taxon>Chromadorea</taxon>
        <taxon>Rhabditida</taxon>
        <taxon>Tylenchina</taxon>
        <taxon>Cephalobomorpha</taxon>
        <taxon>Cephaloboidea</taxon>
        <taxon>Cephalobidae</taxon>
        <taxon>Acrobeloides</taxon>
    </lineage>
</organism>
<dbReference type="GO" id="GO:0016020">
    <property type="term" value="C:membrane"/>
    <property type="evidence" value="ECO:0007669"/>
    <property type="project" value="InterPro"/>
</dbReference>
<dbReference type="AlphaFoldDB" id="A0A914DAG8"/>
<dbReference type="InterPro" id="IPR038050">
    <property type="entry name" value="Neuro_actylchol_rec"/>
</dbReference>
<dbReference type="GO" id="GO:0006811">
    <property type="term" value="P:monoatomic ion transport"/>
    <property type="evidence" value="ECO:0007669"/>
    <property type="project" value="InterPro"/>
</dbReference>
<evidence type="ECO:0000256" key="1">
    <source>
        <dbReference type="SAM" id="MobiDB-lite"/>
    </source>
</evidence>
<evidence type="ECO:0000313" key="5">
    <source>
        <dbReference type="WBParaSite" id="ACRNAN_scaffold2223.g25543.t1"/>
    </source>
</evidence>
<dbReference type="Proteomes" id="UP000887540">
    <property type="component" value="Unplaced"/>
</dbReference>
<evidence type="ECO:0000313" key="4">
    <source>
        <dbReference type="Proteomes" id="UP000887540"/>
    </source>
</evidence>
<dbReference type="Pfam" id="PF02932">
    <property type="entry name" value="Neur_chan_memb"/>
    <property type="match status" value="1"/>
</dbReference>
<feature type="transmembrane region" description="Helical" evidence="2">
    <location>
        <begin position="208"/>
        <end position="228"/>
    </location>
</feature>
<keyword evidence="2" id="KW-0472">Membrane</keyword>
<keyword evidence="4" id="KW-1185">Reference proteome</keyword>
<dbReference type="InterPro" id="IPR006029">
    <property type="entry name" value="Neurotrans-gated_channel_TM"/>
</dbReference>
<evidence type="ECO:0000259" key="3">
    <source>
        <dbReference type="Pfam" id="PF02932"/>
    </source>
</evidence>
<feature type="region of interest" description="Disordered" evidence="1">
    <location>
        <begin position="152"/>
        <end position="175"/>
    </location>
</feature>